<evidence type="ECO:0000256" key="1">
    <source>
        <dbReference type="ARBA" id="ARBA00022491"/>
    </source>
</evidence>
<evidence type="ECO:0000256" key="2">
    <source>
        <dbReference type="ARBA" id="ARBA00023015"/>
    </source>
</evidence>
<evidence type="ECO:0000313" key="6">
    <source>
        <dbReference type="EMBL" id="AYB46860.1"/>
    </source>
</evidence>
<dbReference type="FunFam" id="1.10.10.10:FF:000079">
    <property type="entry name" value="GntR family transcriptional regulator"/>
    <property type="match status" value="1"/>
</dbReference>
<sequence length="386" mass="42930">MKDAASTKPMYEQIFNEMKRKISTHMFRIGDKVPSEKELADEYGVSRITSKKALDLLAAEGVIVRKPGKGSFVADPDEPVVHREPISSESAETGTAGREKMIGLVITDFSSSYGTRLIYSMEQYSRENDCFLVLRRTFGDQDNEELSIQKLRNLGVNGLIVFPAQGEYFNAEILKMVIARFPLVLIDRKLKGVAAASISTDNLGAAVQAVEHLFDLGHRHICLLSPPPRDTTAVEERIEGFVQAHAARGIAFDKEIWISDVTATLPNAFYESNIEREIQRIMQHLQDHPSITAFFAIEYNIALLAKVAAERLGLRVPEDLSIICFDSPQLNIGEGYLFTHMRQNEEEMGRLAIETVLGIMNHDAVAVEKRLPAELVVGASTGPVKE</sequence>
<dbReference type="PRINTS" id="PR00035">
    <property type="entry name" value="HTHGNTR"/>
</dbReference>
<dbReference type="Gene3D" id="1.10.10.10">
    <property type="entry name" value="Winged helix-like DNA-binding domain superfamily/Winged helix DNA-binding domain"/>
    <property type="match status" value="1"/>
</dbReference>
<keyword evidence="4" id="KW-0804">Transcription</keyword>
<evidence type="ECO:0000256" key="4">
    <source>
        <dbReference type="ARBA" id="ARBA00023163"/>
    </source>
</evidence>
<dbReference type="InterPro" id="IPR036390">
    <property type="entry name" value="WH_DNA-bd_sf"/>
</dbReference>
<keyword evidence="1" id="KW-0678">Repressor</keyword>
<evidence type="ECO:0000259" key="5">
    <source>
        <dbReference type="PROSITE" id="PS50949"/>
    </source>
</evidence>
<dbReference type="CDD" id="cd06267">
    <property type="entry name" value="PBP1_LacI_sugar_binding-like"/>
    <property type="match status" value="1"/>
</dbReference>
<dbReference type="Gene3D" id="3.40.50.2300">
    <property type="match status" value="2"/>
</dbReference>
<dbReference type="Proteomes" id="UP000266552">
    <property type="component" value="Chromosome"/>
</dbReference>
<dbReference type="EMBL" id="CP032412">
    <property type="protein sequence ID" value="AYB46860.1"/>
    <property type="molecule type" value="Genomic_DNA"/>
</dbReference>
<dbReference type="AlphaFoldDB" id="A0A385TQY9"/>
<gene>
    <name evidence="6" type="ORF">D5F53_27670</name>
</gene>
<dbReference type="InterPro" id="IPR046335">
    <property type="entry name" value="LacI/GalR-like_sensor"/>
</dbReference>
<evidence type="ECO:0000313" key="7">
    <source>
        <dbReference type="Proteomes" id="UP000266552"/>
    </source>
</evidence>
<dbReference type="SMART" id="SM00345">
    <property type="entry name" value="HTH_GNTR"/>
    <property type="match status" value="1"/>
</dbReference>
<dbReference type="Pfam" id="PF00392">
    <property type="entry name" value="GntR"/>
    <property type="match status" value="1"/>
</dbReference>
<dbReference type="InterPro" id="IPR036388">
    <property type="entry name" value="WH-like_DNA-bd_sf"/>
</dbReference>
<name>A0A385TQY9_PAELA</name>
<dbReference type="RefSeq" id="WP_119850391.1">
    <property type="nucleotide sequence ID" value="NZ_CP032412.1"/>
</dbReference>
<proteinExistence type="predicted"/>
<dbReference type="KEGG" id="plw:D5F53_27670"/>
<keyword evidence="7" id="KW-1185">Reference proteome</keyword>
<dbReference type="PROSITE" id="PS50949">
    <property type="entry name" value="HTH_GNTR"/>
    <property type="match status" value="1"/>
</dbReference>
<dbReference type="GO" id="GO:0000976">
    <property type="term" value="F:transcription cis-regulatory region binding"/>
    <property type="evidence" value="ECO:0007669"/>
    <property type="project" value="TreeGrafter"/>
</dbReference>
<organism evidence="6 7">
    <name type="scientific">Paenibacillus lautus</name>
    <name type="common">Bacillus lautus</name>
    <dbReference type="NCBI Taxonomy" id="1401"/>
    <lineage>
        <taxon>Bacteria</taxon>
        <taxon>Bacillati</taxon>
        <taxon>Bacillota</taxon>
        <taxon>Bacilli</taxon>
        <taxon>Bacillales</taxon>
        <taxon>Paenibacillaceae</taxon>
        <taxon>Paenibacillus</taxon>
    </lineage>
</organism>
<dbReference type="SUPFAM" id="SSF53822">
    <property type="entry name" value="Periplasmic binding protein-like I"/>
    <property type="match status" value="1"/>
</dbReference>
<dbReference type="CDD" id="cd07377">
    <property type="entry name" value="WHTH_GntR"/>
    <property type="match status" value="1"/>
</dbReference>
<accession>A0A385TQY9</accession>
<feature type="domain" description="HTH gntR-type" evidence="5">
    <location>
        <begin position="8"/>
        <end position="76"/>
    </location>
</feature>
<dbReference type="PANTHER" id="PTHR30146">
    <property type="entry name" value="LACI-RELATED TRANSCRIPTIONAL REPRESSOR"/>
    <property type="match status" value="1"/>
</dbReference>
<dbReference type="PANTHER" id="PTHR30146:SF95">
    <property type="entry name" value="RIBOSE OPERON REPRESSOR"/>
    <property type="match status" value="1"/>
</dbReference>
<dbReference type="GO" id="GO:0003700">
    <property type="term" value="F:DNA-binding transcription factor activity"/>
    <property type="evidence" value="ECO:0007669"/>
    <property type="project" value="InterPro"/>
</dbReference>
<protein>
    <submittedName>
        <fullName evidence="6">GntR family transcriptional regulator</fullName>
    </submittedName>
</protein>
<dbReference type="SUPFAM" id="SSF46785">
    <property type="entry name" value="Winged helix' DNA-binding domain"/>
    <property type="match status" value="1"/>
</dbReference>
<keyword evidence="3" id="KW-0238">DNA-binding</keyword>
<dbReference type="InterPro" id="IPR028082">
    <property type="entry name" value="Peripla_BP_I"/>
</dbReference>
<dbReference type="Pfam" id="PF13377">
    <property type="entry name" value="Peripla_BP_3"/>
    <property type="match status" value="1"/>
</dbReference>
<reference evidence="6 7" key="1">
    <citation type="submission" date="2018-09" db="EMBL/GenBank/DDBJ databases">
        <title>Genome Sequence of Paenibacillus lautus Strain E7593-69, Azo Dye-Degrading Bacteria, Isolated from Commercial Tattoo Inks.</title>
        <authorList>
            <person name="Nho S.W."/>
            <person name="Kim S.-J."/>
            <person name="Kweon O."/>
            <person name="Cerniglia C.E."/>
        </authorList>
    </citation>
    <scope>NUCLEOTIDE SEQUENCE [LARGE SCALE GENOMIC DNA]</scope>
    <source>
        <strain evidence="6 7">E7593-69</strain>
    </source>
</reference>
<evidence type="ECO:0000256" key="3">
    <source>
        <dbReference type="ARBA" id="ARBA00023125"/>
    </source>
</evidence>
<dbReference type="InterPro" id="IPR000524">
    <property type="entry name" value="Tscrpt_reg_HTH_GntR"/>
</dbReference>
<keyword evidence="2" id="KW-0805">Transcription regulation</keyword>